<sequence>MTFANLGASLRLEKGLVCGISESELTELRAKLGSPLPGAYENFMRHLGRGAGNLFVGTDIFFPQVIDFQQGMKDFLIEEGVEEYIADESVAFASHQGYQVYWMNSRNEFDPTVLMHQEGESHVLSRWDSFSDFIWSHSTAARAPQIDHP</sequence>
<dbReference type="EMBL" id="WWHY01000001">
    <property type="protein sequence ID" value="MYR35041.1"/>
    <property type="molecule type" value="Genomic_DNA"/>
</dbReference>
<feature type="domain" description="Knr4/Smi1-like" evidence="1">
    <location>
        <begin position="19"/>
        <end position="134"/>
    </location>
</feature>
<dbReference type="SUPFAM" id="SSF160631">
    <property type="entry name" value="SMI1/KNR4-like"/>
    <property type="match status" value="1"/>
</dbReference>
<dbReference type="Gene3D" id="3.40.1580.10">
    <property type="entry name" value="SMI1/KNR4-like"/>
    <property type="match status" value="1"/>
</dbReference>
<protein>
    <recommendedName>
        <fullName evidence="1">Knr4/Smi1-like domain-containing protein</fullName>
    </recommendedName>
</protein>
<dbReference type="InterPro" id="IPR018958">
    <property type="entry name" value="Knr4/Smi1-like_dom"/>
</dbReference>
<evidence type="ECO:0000313" key="2">
    <source>
        <dbReference type="EMBL" id="MYR35041.1"/>
    </source>
</evidence>
<dbReference type="Pfam" id="PF09346">
    <property type="entry name" value="SMI1_KNR4"/>
    <property type="match status" value="1"/>
</dbReference>
<dbReference type="Proteomes" id="UP000467124">
    <property type="component" value="Unassembled WGS sequence"/>
</dbReference>
<dbReference type="InterPro" id="IPR037883">
    <property type="entry name" value="Knr4/Smi1-like_sf"/>
</dbReference>
<dbReference type="AlphaFoldDB" id="A0A7K2IYI8"/>
<proteinExistence type="predicted"/>
<gene>
    <name evidence="2" type="ORF">GTW20_22955</name>
</gene>
<evidence type="ECO:0000313" key="3">
    <source>
        <dbReference type="Proteomes" id="UP000467124"/>
    </source>
</evidence>
<accession>A0A7K2IYI8</accession>
<organism evidence="2 3">
    <name type="scientific">Nocardiopsis alba</name>
    <dbReference type="NCBI Taxonomy" id="53437"/>
    <lineage>
        <taxon>Bacteria</taxon>
        <taxon>Bacillati</taxon>
        <taxon>Actinomycetota</taxon>
        <taxon>Actinomycetes</taxon>
        <taxon>Streptosporangiales</taxon>
        <taxon>Nocardiopsidaceae</taxon>
        <taxon>Nocardiopsis</taxon>
    </lineage>
</organism>
<reference evidence="2 3" key="1">
    <citation type="journal article" date="2019" name="Nat. Commun.">
        <title>The antimicrobial potential of Streptomyces from insect microbiomes.</title>
        <authorList>
            <person name="Chevrette M.G."/>
            <person name="Carlson C.M."/>
            <person name="Ortega H.E."/>
            <person name="Thomas C."/>
            <person name="Ananiev G.E."/>
            <person name="Barns K.J."/>
            <person name="Book A.J."/>
            <person name="Cagnazzo J."/>
            <person name="Carlos C."/>
            <person name="Flanigan W."/>
            <person name="Grubbs K.J."/>
            <person name="Horn H.A."/>
            <person name="Hoffmann F.M."/>
            <person name="Klassen J.L."/>
            <person name="Knack J.J."/>
            <person name="Lewin G.R."/>
            <person name="McDonald B.R."/>
            <person name="Muller L."/>
            <person name="Melo W.G.P."/>
            <person name="Pinto-Tomas A.A."/>
            <person name="Schmitz A."/>
            <person name="Wendt-Pienkowski E."/>
            <person name="Wildman S."/>
            <person name="Zhao M."/>
            <person name="Zhang F."/>
            <person name="Bugni T.S."/>
            <person name="Andes D.R."/>
            <person name="Pupo M.T."/>
            <person name="Currie C.R."/>
        </authorList>
    </citation>
    <scope>NUCLEOTIDE SEQUENCE [LARGE SCALE GENOMIC DNA]</scope>
    <source>
        <strain evidence="2 3">SID5840</strain>
    </source>
</reference>
<evidence type="ECO:0000259" key="1">
    <source>
        <dbReference type="Pfam" id="PF09346"/>
    </source>
</evidence>
<comment type="caution">
    <text evidence="2">The sequence shown here is derived from an EMBL/GenBank/DDBJ whole genome shotgun (WGS) entry which is preliminary data.</text>
</comment>
<dbReference type="RefSeq" id="WP_161111852.1">
    <property type="nucleotide sequence ID" value="NZ_JBHYPC010000005.1"/>
</dbReference>
<name>A0A7K2IYI8_9ACTN</name>